<feature type="signal peptide" evidence="2">
    <location>
        <begin position="1"/>
        <end position="19"/>
    </location>
</feature>
<dbReference type="Proteomes" id="UP000829354">
    <property type="component" value="Chromosome V"/>
</dbReference>
<accession>A0AAE9FBH6</accession>
<sequence>MFLLVLFSVSLLIPTLVHCMSSSRSSSSNRRGINRDPKIDSDIHKQYMPLLPEWDSQLPEVLVESAAVQAKVKSEDGRESVIDAI</sequence>
<organism evidence="3 4">
    <name type="scientific">Caenorhabditis briggsae</name>
    <dbReference type="NCBI Taxonomy" id="6238"/>
    <lineage>
        <taxon>Eukaryota</taxon>
        <taxon>Metazoa</taxon>
        <taxon>Ecdysozoa</taxon>
        <taxon>Nematoda</taxon>
        <taxon>Chromadorea</taxon>
        <taxon>Rhabditida</taxon>
        <taxon>Rhabditina</taxon>
        <taxon>Rhabditomorpha</taxon>
        <taxon>Rhabditoidea</taxon>
        <taxon>Rhabditidae</taxon>
        <taxon>Peloderinae</taxon>
        <taxon>Caenorhabditis</taxon>
    </lineage>
</organism>
<evidence type="ECO:0000256" key="1">
    <source>
        <dbReference type="SAM" id="MobiDB-lite"/>
    </source>
</evidence>
<proteinExistence type="predicted"/>
<evidence type="ECO:0000313" key="3">
    <source>
        <dbReference type="EMBL" id="UMM36889.1"/>
    </source>
</evidence>
<feature type="chain" id="PRO_5042063083" evidence="2">
    <location>
        <begin position="20"/>
        <end position="85"/>
    </location>
</feature>
<name>A0AAE9FBH6_CAEBR</name>
<evidence type="ECO:0000313" key="4">
    <source>
        <dbReference type="Proteomes" id="UP000829354"/>
    </source>
</evidence>
<dbReference type="EMBL" id="CP092624">
    <property type="protein sequence ID" value="UMM36889.1"/>
    <property type="molecule type" value="Genomic_DNA"/>
</dbReference>
<protein>
    <submittedName>
        <fullName evidence="3">Uncharacterized protein</fullName>
    </submittedName>
</protein>
<feature type="compositionally biased region" description="Low complexity" evidence="1">
    <location>
        <begin position="21"/>
        <end position="31"/>
    </location>
</feature>
<keyword evidence="2" id="KW-0732">Signal</keyword>
<gene>
    <name evidence="3" type="ORF">L5515_008851</name>
</gene>
<dbReference type="AlphaFoldDB" id="A0AAE9FBH6"/>
<evidence type="ECO:0000256" key="2">
    <source>
        <dbReference type="SAM" id="SignalP"/>
    </source>
</evidence>
<feature type="region of interest" description="Disordered" evidence="1">
    <location>
        <begin position="20"/>
        <end position="39"/>
    </location>
</feature>
<reference evidence="3 4" key="1">
    <citation type="submission" date="2022-04" db="EMBL/GenBank/DDBJ databases">
        <title>Chromosome-level reference genomes for two strains of Caenorhabditis briggsae: an improved platform for comparative genomics.</title>
        <authorList>
            <person name="Stevens L."/>
            <person name="Andersen E."/>
        </authorList>
    </citation>
    <scope>NUCLEOTIDE SEQUENCE [LARGE SCALE GENOMIC DNA]</scope>
    <source>
        <strain evidence="3">VX34</strain>
        <tissue evidence="3">Whole-organism</tissue>
    </source>
</reference>
<keyword evidence="4" id="KW-1185">Reference proteome</keyword>